<feature type="domain" description="MobA-like NTP transferase" evidence="4">
    <location>
        <begin position="3"/>
        <end position="130"/>
    </location>
</feature>
<dbReference type="Pfam" id="PF12804">
    <property type="entry name" value="NTP_transf_3"/>
    <property type="match status" value="1"/>
</dbReference>
<evidence type="ECO:0000256" key="1">
    <source>
        <dbReference type="ARBA" id="ARBA00022679"/>
    </source>
</evidence>
<dbReference type="Gene3D" id="3.90.550.10">
    <property type="entry name" value="Spore Coat Polysaccharide Biosynthesis Protein SpsA, Chain A"/>
    <property type="match status" value="1"/>
</dbReference>
<dbReference type="InterPro" id="IPR025877">
    <property type="entry name" value="MobA-like_NTP_Trfase"/>
</dbReference>
<evidence type="ECO:0000313" key="6">
    <source>
        <dbReference type="Proteomes" id="UP000469430"/>
    </source>
</evidence>
<accession>A0A6I4TVD8</accession>
<keyword evidence="2" id="KW-0548">Nucleotidyltransferase</keyword>
<name>A0A6I4TVD8_9SPHN</name>
<proteinExistence type="predicted"/>
<gene>
    <name evidence="5" type="ORF">GRI97_09380</name>
</gene>
<dbReference type="PANTHER" id="PTHR43584:SF8">
    <property type="entry name" value="N-ACETYLMURAMATE ALPHA-1-PHOSPHATE URIDYLYLTRANSFERASE"/>
    <property type="match status" value="1"/>
</dbReference>
<protein>
    <submittedName>
        <fullName evidence="5">NTP transferase domain-containing protein</fullName>
    </submittedName>
</protein>
<sequence>MDALIIAAGFGTRLRPVSDCKPLTPILGIPLLELGIRQSVAAGVRRVVVVTGYQADLIEAELPRLSRSVNIPVVAQRVENWSQPNGHSVIAGAAQIDGDYLLMMADHIFSSTILSNLAQQGRPDRGVTLAIDRRITGPLIDPDDATWVETGDQGCIRSIGKSISAYDAVDCGAFLATPELAAAIEAAIAAGCPGSLSDGMQRLADVGRAATMDVGDAWWIDVDDARAYDLAEIGVVSWLGDIYENRLAEAAK</sequence>
<reference evidence="5 6" key="1">
    <citation type="submission" date="2019-12" db="EMBL/GenBank/DDBJ databases">
        <title>Genomic-based taxomic classification of the family Erythrobacteraceae.</title>
        <authorList>
            <person name="Xu L."/>
        </authorList>
    </citation>
    <scope>NUCLEOTIDE SEQUENCE [LARGE SCALE GENOMIC DNA]</scope>
    <source>
        <strain evidence="5 6">S36</strain>
    </source>
</reference>
<evidence type="ECO:0000259" key="4">
    <source>
        <dbReference type="Pfam" id="PF12804"/>
    </source>
</evidence>
<dbReference type="OrthoDB" id="9814110at2"/>
<dbReference type="InterPro" id="IPR029044">
    <property type="entry name" value="Nucleotide-diphossugar_trans"/>
</dbReference>
<dbReference type="AlphaFoldDB" id="A0A6I4TVD8"/>
<dbReference type="EMBL" id="WTYJ01000002">
    <property type="protein sequence ID" value="MXO99200.1"/>
    <property type="molecule type" value="Genomic_DNA"/>
</dbReference>
<dbReference type="Proteomes" id="UP000469430">
    <property type="component" value="Unassembled WGS sequence"/>
</dbReference>
<comment type="caution">
    <text evidence="5">The sequence shown here is derived from an EMBL/GenBank/DDBJ whole genome shotgun (WGS) entry which is preliminary data.</text>
</comment>
<dbReference type="InterPro" id="IPR050065">
    <property type="entry name" value="GlmU-like"/>
</dbReference>
<dbReference type="RefSeq" id="WP_161390945.1">
    <property type="nucleotide sequence ID" value="NZ_JBHSCP010000001.1"/>
</dbReference>
<evidence type="ECO:0000313" key="5">
    <source>
        <dbReference type="EMBL" id="MXO99200.1"/>
    </source>
</evidence>
<dbReference type="SUPFAM" id="SSF53448">
    <property type="entry name" value="Nucleotide-diphospho-sugar transferases"/>
    <property type="match status" value="1"/>
</dbReference>
<organism evidence="5 6">
    <name type="scientific">Croceibacterium xixiisoli</name>
    <dbReference type="NCBI Taxonomy" id="1476466"/>
    <lineage>
        <taxon>Bacteria</taxon>
        <taxon>Pseudomonadati</taxon>
        <taxon>Pseudomonadota</taxon>
        <taxon>Alphaproteobacteria</taxon>
        <taxon>Sphingomonadales</taxon>
        <taxon>Erythrobacteraceae</taxon>
        <taxon>Croceibacterium</taxon>
    </lineage>
</organism>
<evidence type="ECO:0000256" key="3">
    <source>
        <dbReference type="ARBA" id="ARBA00022842"/>
    </source>
</evidence>
<keyword evidence="3" id="KW-0460">Magnesium</keyword>
<dbReference type="GO" id="GO:0016779">
    <property type="term" value="F:nucleotidyltransferase activity"/>
    <property type="evidence" value="ECO:0007669"/>
    <property type="project" value="UniProtKB-KW"/>
</dbReference>
<keyword evidence="6" id="KW-1185">Reference proteome</keyword>
<evidence type="ECO:0000256" key="2">
    <source>
        <dbReference type="ARBA" id="ARBA00022695"/>
    </source>
</evidence>
<dbReference type="PANTHER" id="PTHR43584">
    <property type="entry name" value="NUCLEOTIDYL TRANSFERASE"/>
    <property type="match status" value="1"/>
</dbReference>
<keyword evidence="1 5" id="KW-0808">Transferase</keyword>